<accession>A0A558C9Z4</accession>
<organism evidence="2 3">
    <name type="scientific">Amycolatopsis rhizosphaerae</name>
    <dbReference type="NCBI Taxonomy" id="2053003"/>
    <lineage>
        <taxon>Bacteria</taxon>
        <taxon>Bacillati</taxon>
        <taxon>Actinomycetota</taxon>
        <taxon>Actinomycetes</taxon>
        <taxon>Pseudonocardiales</taxon>
        <taxon>Pseudonocardiaceae</taxon>
        <taxon>Amycolatopsis</taxon>
    </lineage>
</organism>
<gene>
    <name evidence="2" type="ORF">FNH05_20530</name>
</gene>
<evidence type="ECO:0000256" key="1">
    <source>
        <dbReference type="SAM" id="Phobius"/>
    </source>
</evidence>
<dbReference type="RefSeq" id="WP_144590333.1">
    <property type="nucleotide sequence ID" value="NZ_VJWX01000211.1"/>
</dbReference>
<name>A0A558C9Z4_9PSEU</name>
<dbReference type="Proteomes" id="UP000320011">
    <property type="component" value="Unassembled WGS sequence"/>
</dbReference>
<evidence type="ECO:0000313" key="2">
    <source>
        <dbReference type="EMBL" id="TVT45604.1"/>
    </source>
</evidence>
<keyword evidence="1" id="KW-1133">Transmembrane helix</keyword>
<reference evidence="2 3" key="2">
    <citation type="submission" date="2019-08" db="EMBL/GenBank/DDBJ databases">
        <title>Amycolatopsis acidicola sp. nov., isolated from peat swamp forest soil.</title>
        <authorList>
            <person name="Srisuk N."/>
        </authorList>
    </citation>
    <scope>NUCLEOTIDE SEQUENCE [LARGE SCALE GENOMIC DNA]</scope>
    <source>
        <strain evidence="2 3">TBRC 6029</strain>
    </source>
</reference>
<sequence>METLWWFARFLLVVALSAATLFGGVLVLLVLINGADYGPLLSWSALLGTPTILTVAWAGMALLLFPSAWRSVLWWIARIVAGGVLAGATLFVPVGFLIGLANGAWWVLPAGPTVLVLLWVGAVFLVFRPATRWFRAREEEDVARITAGLRDTGASRR</sequence>
<keyword evidence="1" id="KW-0472">Membrane</keyword>
<protein>
    <submittedName>
        <fullName evidence="2">Uncharacterized protein</fullName>
    </submittedName>
</protein>
<proteinExistence type="predicted"/>
<feature type="transmembrane region" description="Helical" evidence="1">
    <location>
        <begin position="43"/>
        <end position="65"/>
    </location>
</feature>
<comment type="caution">
    <text evidence="2">The sequence shown here is derived from an EMBL/GenBank/DDBJ whole genome shotgun (WGS) entry which is preliminary data.</text>
</comment>
<keyword evidence="3" id="KW-1185">Reference proteome</keyword>
<feature type="transmembrane region" description="Helical" evidence="1">
    <location>
        <begin position="72"/>
        <end position="98"/>
    </location>
</feature>
<evidence type="ECO:0000313" key="3">
    <source>
        <dbReference type="Proteomes" id="UP000320011"/>
    </source>
</evidence>
<reference evidence="2 3" key="1">
    <citation type="submission" date="2019-07" db="EMBL/GenBank/DDBJ databases">
        <authorList>
            <person name="Duangmal K."/>
            <person name="Teo W.F.A."/>
        </authorList>
    </citation>
    <scope>NUCLEOTIDE SEQUENCE [LARGE SCALE GENOMIC DNA]</scope>
    <source>
        <strain evidence="2 3">TBRC 6029</strain>
    </source>
</reference>
<feature type="transmembrane region" description="Helical" evidence="1">
    <location>
        <begin position="104"/>
        <end position="127"/>
    </location>
</feature>
<keyword evidence="1" id="KW-0812">Transmembrane</keyword>
<dbReference type="AlphaFoldDB" id="A0A558C9Z4"/>
<feature type="transmembrane region" description="Helical" evidence="1">
    <location>
        <begin position="7"/>
        <end position="31"/>
    </location>
</feature>
<dbReference type="EMBL" id="VJWX01000211">
    <property type="protein sequence ID" value="TVT45604.1"/>
    <property type="molecule type" value="Genomic_DNA"/>
</dbReference>